<proteinExistence type="predicted"/>
<organism evidence="1 2">
    <name type="scientific">Araneus ventricosus</name>
    <name type="common">Orbweaver spider</name>
    <name type="synonym">Epeira ventricosa</name>
    <dbReference type="NCBI Taxonomy" id="182803"/>
    <lineage>
        <taxon>Eukaryota</taxon>
        <taxon>Metazoa</taxon>
        <taxon>Ecdysozoa</taxon>
        <taxon>Arthropoda</taxon>
        <taxon>Chelicerata</taxon>
        <taxon>Arachnida</taxon>
        <taxon>Araneae</taxon>
        <taxon>Araneomorphae</taxon>
        <taxon>Entelegynae</taxon>
        <taxon>Araneoidea</taxon>
        <taxon>Araneidae</taxon>
        <taxon>Araneus</taxon>
    </lineage>
</organism>
<comment type="caution">
    <text evidence="1">The sequence shown here is derived from an EMBL/GenBank/DDBJ whole genome shotgun (WGS) entry which is preliminary data.</text>
</comment>
<dbReference type="EMBL" id="BGPR01003217">
    <property type="protein sequence ID" value="GBM85244.1"/>
    <property type="molecule type" value="Genomic_DNA"/>
</dbReference>
<sequence length="116" mass="13999">MPQILSLQSQRRCSLKLNNSTGKSSISSNDFRLLGFTCWNWRRYLESDLIRKQMCCFQPVDRYCWWFTVYLHSENFFCFSEDLVWISIRRFQGLSHSINSQKYMGCFNQIRTNEEP</sequence>
<evidence type="ECO:0000313" key="1">
    <source>
        <dbReference type="EMBL" id="GBM85244.1"/>
    </source>
</evidence>
<evidence type="ECO:0000313" key="2">
    <source>
        <dbReference type="Proteomes" id="UP000499080"/>
    </source>
</evidence>
<keyword evidence="2" id="KW-1185">Reference proteome</keyword>
<protein>
    <submittedName>
        <fullName evidence="1">Uncharacterized protein</fullName>
    </submittedName>
</protein>
<dbReference type="AlphaFoldDB" id="A0A4Y2J5L0"/>
<reference evidence="1 2" key="1">
    <citation type="journal article" date="2019" name="Sci. Rep.">
        <title>Orb-weaving spider Araneus ventricosus genome elucidates the spidroin gene catalogue.</title>
        <authorList>
            <person name="Kono N."/>
            <person name="Nakamura H."/>
            <person name="Ohtoshi R."/>
            <person name="Moran D.A.P."/>
            <person name="Shinohara A."/>
            <person name="Yoshida Y."/>
            <person name="Fujiwara M."/>
            <person name="Mori M."/>
            <person name="Tomita M."/>
            <person name="Arakawa K."/>
        </authorList>
    </citation>
    <scope>NUCLEOTIDE SEQUENCE [LARGE SCALE GENOMIC DNA]</scope>
</reference>
<name>A0A4Y2J5L0_ARAVE</name>
<accession>A0A4Y2J5L0</accession>
<dbReference type="Proteomes" id="UP000499080">
    <property type="component" value="Unassembled WGS sequence"/>
</dbReference>
<gene>
    <name evidence="1" type="ORF">AVEN_275107_1</name>
</gene>